<protein>
    <submittedName>
        <fullName evidence="2">Uncharacterized protein</fullName>
    </submittedName>
</protein>
<accession>A0A0D6N5X2</accession>
<name>A0A0D6N5X2_9PROT</name>
<reference evidence="2 4" key="1">
    <citation type="submission" date="2012-11" db="EMBL/GenBank/DDBJ databases">
        <title>Whole genome sequence of Acetobacter cibinongensis 4H-1.</title>
        <authorList>
            <person name="Azuma Y."/>
            <person name="Higashiura N."/>
            <person name="Hirakawa H."/>
            <person name="Matsushita K."/>
        </authorList>
    </citation>
    <scope>NUCLEOTIDE SEQUENCE [LARGE SCALE GENOMIC DNA]</scope>
    <source>
        <strain evidence="2 4">4H-1</strain>
    </source>
</reference>
<dbReference type="Proteomes" id="UP000321891">
    <property type="component" value="Unassembled WGS sequence"/>
</dbReference>
<evidence type="ECO:0000313" key="2">
    <source>
        <dbReference type="EMBL" id="GAN61105.1"/>
    </source>
</evidence>
<dbReference type="AlphaFoldDB" id="A0A0D6N5X2"/>
<evidence type="ECO:0000313" key="4">
    <source>
        <dbReference type="Proteomes" id="UP000032671"/>
    </source>
</evidence>
<dbReference type="Proteomes" id="UP000032671">
    <property type="component" value="Unassembled WGS sequence"/>
</dbReference>
<gene>
    <name evidence="2" type="ORF">Abci_017_289</name>
    <name evidence="3" type="ORF">ACI01nite_10010</name>
</gene>
<sequence length="175" mass="18808">MTRFFIASALGAFTVLLAQNLPAHAAQNPPANADQATFDRLAAEPLRYAGLSSPGNARILLGLHPTAQGGLEGEMMQLDATMRPQFAGPAKGHFTGTALHQTARCTVSITLPERDLLLDGPCSDSQMSGALSVHQRPSQLWSQVSQFISPDPTLSQYWLTRQAWQQATTPSATRP</sequence>
<accession>A0A6N3SPL7</accession>
<evidence type="ECO:0000313" key="3">
    <source>
        <dbReference type="EMBL" id="GEL58399.1"/>
    </source>
</evidence>
<proteinExistence type="predicted"/>
<feature type="signal peptide" evidence="1">
    <location>
        <begin position="1"/>
        <end position="25"/>
    </location>
</feature>
<reference evidence="3 5" key="2">
    <citation type="submission" date="2019-07" db="EMBL/GenBank/DDBJ databases">
        <title>Whole genome shotgun sequence of Acetobacter cibinongensis NBRC 16605.</title>
        <authorList>
            <person name="Hosoyama A."/>
            <person name="Uohara A."/>
            <person name="Ohji S."/>
            <person name="Ichikawa N."/>
        </authorList>
    </citation>
    <scope>NUCLEOTIDE SEQUENCE [LARGE SCALE GENOMIC DNA]</scope>
    <source>
        <strain evidence="3 5">NBRC 16605</strain>
    </source>
</reference>
<dbReference type="RefSeq" id="WP_048839105.1">
    <property type="nucleotide sequence ID" value="NZ_BAMV01000017.1"/>
</dbReference>
<dbReference type="EMBL" id="BAMV01000017">
    <property type="protein sequence ID" value="GAN61105.1"/>
    <property type="molecule type" value="Genomic_DNA"/>
</dbReference>
<comment type="caution">
    <text evidence="2">The sequence shown here is derived from an EMBL/GenBank/DDBJ whole genome shotgun (WGS) entry which is preliminary data.</text>
</comment>
<evidence type="ECO:0000313" key="5">
    <source>
        <dbReference type="Proteomes" id="UP000321891"/>
    </source>
</evidence>
<keyword evidence="5" id="KW-1185">Reference proteome</keyword>
<feature type="chain" id="PRO_5030005802" evidence="1">
    <location>
        <begin position="26"/>
        <end position="175"/>
    </location>
</feature>
<dbReference type="STRING" id="1231339.Abci_017_289"/>
<keyword evidence="1" id="KW-0732">Signal</keyword>
<organism evidence="2 4">
    <name type="scientific">Acetobacter cibinongensis</name>
    <dbReference type="NCBI Taxonomy" id="146475"/>
    <lineage>
        <taxon>Bacteria</taxon>
        <taxon>Pseudomonadati</taxon>
        <taxon>Pseudomonadota</taxon>
        <taxon>Alphaproteobacteria</taxon>
        <taxon>Acetobacterales</taxon>
        <taxon>Acetobacteraceae</taxon>
        <taxon>Acetobacter</taxon>
    </lineage>
</organism>
<evidence type="ECO:0000256" key="1">
    <source>
        <dbReference type="SAM" id="SignalP"/>
    </source>
</evidence>
<dbReference type="EMBL" id="BJVU01000003">
    <property type="protein sequence ID" value="GEL58399.1"/>
    <property type="molecule type" value="Genomic_DNA"/>
</dbReference>